<protein>
    <submittedName>
        <fullName evidence="2">Lipocalin-like domain-containing protein</fullName>
    </submittedName>
</protein>
<feature type="domain" description="Lipocalin-like" evidence="1">
    <location>
        <begin position="29"/>
        <end position="119"/>
    </location>
</feature>
<dbReference type="PROSITE" id="PS51257">
    <property type="entry name" value="PROKAR_LIPOPROTEIN"/>
    <property type="match status" value="1"/>
</dbReference>
<reference evidence="2 3" key="1">
    <citation type="submission" date="2016-10" db="EMBL/GenBank/DDBJ databases">
        <authorList>
            <person name="de Groot N.N."/>
        </authorList>
    </citation>
    <scope>NUCLEOTIDE SEQUENCE [LARGE SCALE GENOMIC DNA]</scope>
    <source>
        <strain evidence="2 3">DSM 23581</strain>
    </source>
</reference>
<dbReference type="EMBL" id="FNQF01000003">
    <property type="protein sequence ID" value="SEA11556.1"/>
    <property type="molecule type" value="Genomic_DNA"/>
</dbReference>
<dbReference type="Proteomes" id="UP000198820">
    <property type="component" value="Unassembled WGS sequence"/>
</dbReference>
<evidence type="ECO:0000259" key="1">
    <source>
        <dbReference type="Pfam" id="PF13648"/>
    </source>
</evidence>
<organism evidence="2 3">
    <name type="scientific">Psychroflexus halocasei</name>
    <dbReference type="NCBI Taxonomy" id="908615"/>
    <lineage>
        <taxon>Bacteria</taxon>
        <taxon>Pseudomonadati</taxon>
        <taxon>Bacteroidota</taxon>
        <taxon>Flavobacteriia</taxon>
        <taxon>Flavobacteriales</taxon>
        <taxon>Flavobacteriaceae</taxon>
        <taxon>Psychroflexus</taxon>
    </lineage>
</organism>
<accession>A0A1H3YJ25</accession>
<dbReference type="Pfam" id="PF13648">
    <property type="entry name" value="Lipocalin_4"/>
    <property type="match status" value="1"/>
</dbReference>
<gene>
    <name evidence="2" type="ORF">SAMN05421540_103164</name>
</gene>
<dbReference type="InterPro" id="IPR024311">
    <property type="entry name" value="Lipocalin-like"/>
</dbReference>
<name>A0A1H3YJ25_9FLAO</name>
<sequence length="139" mass="16627">MKNIFYFLSIAVLLTACEESPQDFDLKNLEGYWEIDKAETPFGDKQYKVSTTVDYFYVEDSSGFRKKVQPQLTGKDKASKDQEEFSLKYENDSLRIIYDNQFDQWRETIIELTEEKLVVKNDSSFYYIYKRFKPIEIEE</sequence>
<keyword evidence="3" id="KW-1185">Reference proteome</keyword>
<evidence type="ECO:0000313" key="2">
    <source>
        <dbReference type="EMBL" id="SEA11556.1"/>
    </source>
</evidence>
<proteinExistence type="predicted"/>
<dbReference type="STRING" id="908615.SAMN05421540_103164"/>
<dbReference type="AlphaFoldDB" id="A0A1H3YJ25"/>
<dbReference type="RefSeq" id="WP_093240692.1">
    <property type="nucleotide sequence ID" value="NZ_FNQF01000003.1"/>
</dbReference>
<evidence type="ECO:0000313" key="3">
    <source>
        <dbReference type="Proteomes" id="UP000198820"/>
    </source>
</evidence>